<keyword evidence="1" id="KW-0547">Nucleotide-binding</keyword>
<comment type="subunit">
    <text evidence="1">Heterotrimer of A, B and C subunits.</text>
</comment>
<dbReference type="EMBL" id="PTRA01000003">
    <property type="protein sequence ID" value="PQA56078.1"/>
    <property type="molecule type" value="Genomic_DNA"/>
</dbReference>
<keyword evidence="1" id="KW-0436">Ligase</keyword>
<comment type="similarity">
    <text evidence="1">Belongs to the GatC family.</text>
</comment>
<dbReference type="OrthoDB" id="9813938at2"/>
<keyword evidence="3" id="KW-1185">Reference proteome</keyword>
<evidence type="ECO:0000256" key="1">
    <source>
        <dbReference type="HAMAP-Rule" id="MF_00122"/>
    </source>
</evidence>
<dbReference type="GO" id="GO:0050566">
    <property type="term" value="F:asparaginyl-tRNA synthase (glutamine-hydrolyzing) activity"/>
    <property type="evidence" value="ECO:0007669"/>
    <property type="project" value="RHEA"/>
</dbReference>
<name>A0A2S7II52_9BACT</name>
<dbReference type="RefSeq" id="WP_104714632.1">
    <property type="nucleotide sequence ID" value="NZ_PTRA01000003.1"/>
</dbReference>
<dbReference type="InterPro" id="IPR003837">
    <property type="entry name" value="GatC"/>
</dbReference>
<dbReference type="EC" id="6.3.5.-" evidence="1"/>
<dbReference type="GO" id="GO:0016740">
    <property type="term" value="F:transferase activity"/>
    <property type="evidence" value="ECO:0007669"/>
    <property type="project" value="UniProtKB-KW"/>
</dbReference>
<protein>
    <recommendedName>
        <fullName evidence="1">Aspartyl/glutamyl-tRNA(Asn/Gln) amidotransferase subunit C</fullName>
        <shortName evidence="1">Asp/Glu-ADT subunit C</shortName>
        <ecNumber evidence="1">6.3.5.-</ecNumber>
    </recommendedName>
</protein>
<dbReference type="PANTHER" id="PTHR15004:SF0">
    <property type="entry name" value="GLUTAMYL-TRNA(GLN) AMIDOTRANSFERASE SUBUNIT C, MITOCHONDRIAL"/>
    <property type="match status" value="1"/>
</dbReference>
<proteinExistence type="inferred from homology"/>
<dbReference type="PANTHER" id="PTHR15004">
    <property type="entry name" value="GLUTAMYL-TRNA(GLN) AMIDOTRANSFERASE SUBUNIT C, MITOCHONDRIAL"/>
    <property type="match status" value="1"/>
</dbReference>
<dbReference type="Pfam" id="PF02686">
    <property type="entry name" value="GatC"/>
    <property type="match status" value="1"/>
</dbReference>
<reference evidence="3" key="1">
    <citation type="submission" date="2018-02" db="EMBL/GenBank/DDBJ databases">
        <title>Genome sequencing of Solimonas sp. HR-BB.</title>
        <authorList>
            <person name="Lee Y."/>
            <person name="Jeon C.O."/>
        </authorList>
    </citation>
    <scope>NUCLEOTIDE SEQUENCE [LARGE SCALE GENOMIC DNA]</scope>
    <source>
        <strain evidence="3">HR-U</strain>
    </source>
</reference>
<dbReference type="HAMAP" id="MF_00122">
    <property type="entry name" value="GatC"/>
    <property type="match status" value="1"/>
</dbReference>
<dbReference type="NCBIfam" id="TIGR00135">
    <property type="entry name" value="gatC"/>
    <property type="match status" value="1"/>
</dbReference>
<dbReference type="AlphaFoldDB" id="A0A2S7II52"/>
<comment type="caution">
    <text evidence="2">The sequence shown here is derived from an EMBL/GenBank/DDBJ whole genome shotgun (WGS) entry which is preliminary data.</text>
</comment>
<keyword evidence="1" id="KW-0067">ATP-binding</keyword>
<sequence>MQVEKQTLHKMAQLARLTIRPEEEAELTHTLSSVLTWMEQLNELDTTQVEPLTHMSLEVNALRPDKARQTLTHEQGLVNAPKRDENYFRVPKVLE</sequence>
<comment type="catalytic activity">
    <reaction evidence="1">
        <text>L-aspartyl-tRNA(Asn) + L-glutamine + ATP + H2O = L-asparaginyl-tRNA(Asn) + L-glutamate + ADP + phosphate + 2 H(+)</text>
        <dbReference type="Rhea" id="RHEA:14513"/>
        <dbReference type="Rhea" id="RHEA-COMP:9674"/>
        <dbReference type="Rhea" id="RHEA-COMP:9677"/>
        <dbReference type="ChEBI" id="CHEBI:15377"/>
        <dbReference type="ChEBI" id="CHEBI:15378"/>
        <dbReference type="ChEBI" id="CHEBI:29985"/>
        <dbReference type="ChEBI" id="CHEBI:30616"/>
        <dbReference type="ChEBI" id="CHEBI:43474"/>
        <dbReference type="ChEBI" id="CHEBI:58359"/>
        <dbReference type="ChEBI" id="CHEBI:78515"/>
        <dbReference type="ChEBI" id="CHEBI:78516"/>
        <dbReference type="ChEBI" id="CHEBI:456216"/>
    </reaction>
</comment>
<dbReference type="GO" id="GO:0050567">
    <property type="term" value="F:glutaminyl-tRNA synthase (glutamine-hydrolyzing) activity"/>
    <property type="evidence" value="ECO:0007669"/>
    <property type="project" value="UniProtKB-UniRule"/>
</dbReference>
<comment type="catalytic activity">
    <reaction evidence="1">
        <text>L-glutamyl-tRNA(Gln) + L-glutamine + ATP + H2O = L-glutaminyl-tRNA(Gln) + L-glutamate + ADP + phosphate + H(+)</text>
        <dbReference type="Rhea" id="RHEA:17521"/>
        <dbReference type="Rhea" id="RHEA-COMP:9681"/>
        <dbReference type="Rhea" id="RHEA-COMP:9684"/>
        <dbReference type="ChEBI" id="CHEBI:15377"/>
        <dbReference type="ChEBI" id="CHEBI:15378"/>
        <dbReference type="ChEBI" id="CHEBI:29985"/>
        <dbReference type="ChEBI" id="CHEBI:30616"/>
        <dbReference type="ChEBI" id="CHEBI:43474"/>
        <dbReference type="ChEBI" id="CHEBI:58359"/>
        <dbReference type="ChEBI" id="CHEBI:78520"/>
        <dbReference type="ChEBI" id="CHEBI:78521"/>
        <dbReference type="ChEBI" id="CHEBI:456216"/>
    </reaction>
</comment>
<gene>
    <name evidence="1" type="primary">gatC</name>
    <name evidence="2" type="ORF">C5O19_17110</name>
</gene>
<keyword evidence="2" id="KW-0808">Transferase</keyword>
<comment type="function">
    <text evidence="1">Allows the formation of correctly charged Asn-tRNA(Asn) or Gln-tRNA(Gln) through the transamidation of misacylated Asp-tRNA(Asn) or Glu-tRNA(Gln) in organisms which lack either or both of asparaginyl-tRNA or glutaminyl-tRNA synthetases. The reaction takes place in the presence of glutamine and ATP through an activated phospho-Asp-tRNA(Asn) or phospho-Glu-tRNA(Gln).</text>
</comment>
<dbReference type="Proteomes" id="UP000239590">
    <property type="component" value="Unassembled WGS sequence"/>
</dbReference>
<dbReference type="SUPFAM" id="SSF141000">
    <property type="entry name" value="Glu-tRNAGln amidotransferase C subunit"/>
    <property type="match status" value="1"/>
</dbReference>
<accession>A0A2S7II52</accession>
<dbReference type="GO" id="GO:0006412">
    <property type="term" value="P:translation"/>
    <property type="evidence" value="ECO:0007669"/>
    <property type="project" value="UniProtKB-UniRule"/>
</dbReference>
<dbReference type="GO" id="GO:0005524">
    <property type="term" value="F:ATP binding"/>
    <property type="evidence" value="ECO:0007669"/>
    <property type="project" value="UniProtKB-KW"/>
</dbReference>
<organism evidence="2 3">
    <name type="scientific">Siphonobacter curvatus</name>
    <dbReference type="NCBI Taxonomy" id="2094562"/>
    <lineage>
        <taxon>Bacteria</taxon>
        <taxon>Pseudomonadati</taxon>
        <taxon>Bacteroidota</taxon>
        <taxon>Cytophagia</taxon>
        <taxon>Cytophagales</taxon>
        <taxon>Cytophagaceae</taxon>
        <taxon>Siphonobacter</taxon>
    </lineage>
</organism>
<dbReference type="GO" id="GO:0070681">
    <property type="term" value="P:glutaminyl-tRNAGln biosynthesis via transamidation"/>
    <property type="evidence" value="ECO:0007669"/>
    <property type="project" value="TreeGrafter"/>
</dbReference>
<dbReference type="Gene3D" id="1.10.20.60">
    <property type="entry name" value="Glu-tRNAGln amidotransferase C subunit, N-terminal domain"/>
    <property type="match status" value="1"/>
</dbReference>
<evidence type="ECO:0000313" key="2">
    <source>
        <dbReference type="EMBL" id="PQA56078.1"/>
    </source>
</evidence>
<dbReference type="GO" id="GO:0006450">
    <property type="term" value="P:regulation of translational fidelity"/>
    <property type="evidence" value="ECO:0007669"/>
    <property type="project" value="InterPro"/>
</dbReference>
<keyword evidence="1" id="KW-0648">Protein biosynthesis</keyword>
<dbReference type="InterPro" id="IPR036113">
    <property type="entry name" value="Asp/Glu-ADT_sf_sub_c"/>
</dbReference>
<evidence type="ECO:0000313" key="3">
    <source>
        <dbReference type="Proteomes" id="UP000239590"/>
    </source>
</evidence>